<sequence length="114" mass="13363">MNTRRKENMKIWIDDIQGYLDGYSTMEQPNKIELEVEKEPTDFFNYRWDGTSLIYDPDNVPEPEPTPPTELELLQKQNAELMKQVSQQNQVIQQTQRMTGKLMKQVAELTKGAE</sequence>
<proteinExistence type="predicted"/>
<dbReference type="Proteomes" id="UP000004933">
    <property type="component" value="Unassembled WGS sequence"/>
</dbReference>
<gene>
    <name evidence="2" type="ORF">HMPREF9511_03117</name>
</gene>
<feature type="coiled-coil region" evidence="1">
    <location>
        <begin position="71"/>
        <end position="98"/>
    </location>
</feature>
<keyword evidence="1" id="KW-0175">Coiled coil</keyword>
<evidence type="ECO:0000313" key="3">
    <source>
        <dbReference type="Proteomes" id="UP000004933"/>
    </source>
</evidence>
<dbReference type="AlphaFoldDB" id="A0ABC9P1R8"/>
<name>A0ABC9P1R8_ENTFL</name>
<reference evidence="2 3" key="1">
    <citation type="submission" date="2010-09" db="EMBL/GenBank/DDBJ databases">
        <authorList>
            <person name="Weinstock G."/>
            <person name="Sodergren E."/>
            <person name="Clifton S."/>
            <person name="Fulton L."/>
            <person name="Fulton B."/>
            <person name="Courtney L."/>
            <person name="Fronick C."/>
            <person name="Harrison M."/>
            <person name="Strong C."/>
            <person name="Farmer C."/>
            <person name="Delahaunty K."/>
            <person name="Markovic C."/>
            <person name="Hall O."/>
            <person name="Minx P."/>
            <person name="Tomlinson C."/>
            <person name="Mitreva M."/>
            <person name="Hou S."/>
            <person name="Chen J."/>
            <person name="Wollam A."/>
            <person name="Pepin K.H."/>
            <person name="Johnson M."/>
            <person name="Bhonagiri V."/>
            <person name="Zhang X."/>
            <person name="Suruliraj S."/>
            <person name="Warren W."/>
            <person name="Chinwalla A."/>
            <person name="Mardis E.R."/>
            <person name="Wilson R.K."/>
        </authorList>
    </citation>
    <scope>NUCLEOTIDE SEQUENCE [LARGE SCALE GENOMIC DNA]</scope>
    <source>
        <strain evidence="2 3">TX0630</strain>
    </source>
</reference>
<evidence type="ECO:0000256" key="1">
    <source>
        <dbReference type="SAM" id="Coils"/>
    </source>
</evidence>
<protein>
    <submittedName>
        <fullName evidence="2">Uncharacterized protein</fullName>
    </submittedName>
</protein>
<evidence type="ECO:0000313" key="2">
    <source>
        <dbReference type="EMBL" id="EFU88896.1"/>
    </source>
</evidence>
<accession>A0ABC9P1R8</accession>
<organism evidence="2 3">
    <name type="scientific">Enterococcus faecalis TX0630</name>
    <dbReference type="NCBI Taxonomy" id="749508"/>
    <lineage>
        <taxon>Bacteria</taxon>
        <taxon>Bacillati</taxon>
        <taxon>Bacillota</taxon>
        <taxon>Bacilli</taxon>
        <taxon>Lactobacillales</taxon>
        <taxon>Enterococcaceae</taxon>
        <taxon>Enterococcus</taxon>
    </lineage>
</organism>
<dbReference type="EMBL" id="AEBE01000158">
    <property type="protein sequence ID" value="EFU88896.1"/>
    <property type="molecule type" value="Genomic_DNA"/>
</dbReference>
<comment type="caution">
    <text evidence="2">The sequence shown here is derived from an EMBL/GenBank/DDBJ whole genome shotgun (WGS) entry which is preliminary data.</text>
</comment>